<dbReference type="SUPFAM" id="SSF46955">
    <property type="entry name" value="Putative DNA-binding domain"/>
    <property type="match status" value="1"/>
</dbReference>
<dbReference type="GO" id="GO:0005634">
    <property type="term" value="C:nucleus"/>
    <property type="evidence" value="ECO:0007669"/>
    <property type="project" value="UniProtKB-SubCell"/>
</dbReference>
<dbReference type="CDD" id="cd21075">
    <property type="entry name" value="DBD_XPA-like"/>
    <property type="match status" value="1"/>
</dbReference>
<proteinExistence type="predicted"/>
<feature type="compositionally biased region" description="Polar residues" evidence="4">
    <location>
        <begin position="1"/>
        <end position="11"/>
    </location>
</feature>
<accession>A0A2G8SMQ7</accession>
<reference evidence="5 6" key="1">
    <citation type="journal article" date="2015" name="Sci. Rep.">
        <title>Chromosome-level genome map provides insights into diverse defense mechanisms in the medicinal fungus Ganoderma sinense.</title>
        <authorList>
            <person name="Zhu Y."/>
            <person name="Xu J."/>
            <person name="Sun C."/>
            <person name="Zhou S."/>
            <person name="Xu H."/>
            <person name="Nelson D.R."/>
            <person name="Qian J."/>
            <person name="Song J."/>
            <person name="Luo H."/>
            <person name="Xiang L."/>
            <person name="Li Y."/>
            <person name="Xu Z."/>
            <person name="Ji A."/>
            <person name="Wang L."/>
            <person name="Lu S."/>
            <person name="Hayward A."/>
            <person name="Sun W."/>
            <person name="Li X."/>
            <person name="Schwartz D.C."/>
            <person name="Wang Y."/>
            <person name="Chen S."/>
        </authorList>
    </citation>
    <scope>NUCLEOTIDE SEQUENCE [LARGE SCALE GENOMIC DNA]</scope>
    <source>
        <strain evidence="5 6">ZZ0214-1</strain>
    </source>
</reference>
<comment type="subcellular location">
    <subcellularLocation>
        <location evidence="1">Nucleus</location>
    </subcellularLocation>
</comment>
<gene>
    <name evidence="5" type="ORF">GSI_02816</name>
</gene>
<evidence type="ECO:0000256" key="3">
    <source>
        <dbReference type="ARBA" id="ARBA00023242"/>
    </source>
</evidence>
<evidence type="ECO:0000256" key="4">
    <source>
        <dbReference type="SAM" id="MobiDB-lite"/>
    </source>
</evidence>
<organism evidence="5 6">
    <name type="scientific">Ganoderma sinense ZZ0214-1</name>
    <dbReference type="NCBI Taxonomy" id="1077348"/>
    <lineage>
        <taxon>Eukaryota</taxon>
        <taxon>Fungi</taxon>
        <taxon>Dikarya</taxon>
        <taxon>Basidiomycota</taxon>
        <taxon>Agaricomycotina</taxon>
        <taxon>Agaricomycetes</taxon>
        <taxon>Polyporales</taxon>
        <taxon>Polyporaceae</taxon>
        <taxon>Ganoderma</taxon>
    </lineage>
</organism>
<keyword evidence="2" id="KW-0862">Zinc</keyword>
<feature type="region of interest" description="Disordered" evidence="4">
    <location>
        <begin position="1"/>
        <end position="51"/>
    </location>
</feature>
<sequence length="378" mass="42590">MPKTATKSGTSRTHESSRKKRSSTNAQTQIAESSTAPSDPSRWRASKLRDSDTITKGNAVKQYHLKQSDFEGIPFRTEQTVAKGRFITSMYIYKERDIERRAWEKHGGPEGYNKYLTKLRAMRIKKHGPHSYFPQPSTYDDPRGGVYGASIQPGIPSGSNVGDPYVGRSPTLLKIKNQMAPWLWTAYNKALSDLDEPNWMSIGLSGRGLFTEDRDREWPMKRALVPASTYPPRPAHPLASSGSVDRVRAVLEEATSLPEGTQEEDVEDYEWSEDYLERLFSALIEVVNQHGLGAEGLEGIRWEVYDKRVACMHDGIYYDRGDDVWSDGAAEWLDGQFTDVGILLEMRCRGKCPAGRRFNHMLPQRHPRGYASVGVCPG</sequence>
<dbReference type="InterPro" id="IPR037129">
    <property type="entry name" value="XPA_sf"/>
</dbReference>
<name>A0A2G8SMQ7_9APHY</name>
<feature type="compositionally biased region" description="Polar residues" evidence="4">
    <location>
        <begin position="23"/>
        <end position="38"/>
    </location>
</feature>
<keyword evidence="3" id="KW-0539">Nucleus</keyword>
<dbReference type="InterPro" id="IPR009061">
    <property type="entry name" value="DNA-bd_dom_put_sf"/>
</dbReference>
<evidence type="ECO:0000256" key="2">
    <source>
        <dbReference type="ARBA" id="ARBA00022833"/>
    </source>
</evidence>
<dbReference type="EMBL" id="AYKW01000004">
    <property type="protein sequence ID" value="PIL35029.1"/>
    <property type="molecule type" value="Genomic_DNA"/>
</dbReference>
<dbReference type="AlphaFoldDB" id="A0A2G8SMQ7"/>
<dbReference type="OrthoDB" id="3058642at2759"/>
<evidence type="ECO:0000313" key="5">
    <source>
        <dbReference type="EMBL" id="PIL35029.1"/>
    </source>
</evidence>
<keyword evidence="6" id="KW-1185">Reference proteome</keyword>
<comment type="caution">
    <text evidence="5">The sequence shown here is derived from an EMBL/GenBank/DDBJ whole genome shotgun (WGS) entry which is preliminary data.</text>
</comment>
<dbReference type="Proteomes" id="UP000230002">
    <property type="component" value="Unassembled WGS sequence"/>
</dbReference>
<dbReference type="Gene3D" id="3.90.530.10">
    <property type="entry name" value="XPA C-terminal domain"/>
    <property type="match status" value="1"/>
</dbReference>
<protein>
    <submittedName>
        <fullName evidence="5">Uncharacterized protein</fullName>
    </submittedName>
</protein>
<evidence type="ECO:0000256" key="1">
    <source>
        <dbReference type="ARBA" id="ARBA00004123"/>
    </source>
</evidence>
<evidence type="ECO:0000313" key="6">
    <source>
        <dbReference type="Proteomes" id="UP000230002"/>
    </source>
</evidence>